<keyword evidence="1" id="KW-0812">Transmembrane</keyword>
<feature type="transmembrane region" description="Helical" evidence="1">
    <location>
        <begin position="521"/>
        <end position="543"/>
    </location>
</feature>
<protein>
    <recommendedName>
        <fullName evidence="4">Glycosyltransferase RgtA/B/C/D-like domain-containing protein</fullName>
    </recommendedName>
</protein>
<feature type="transmembrane region" description="Helical" evidence="1">
    <location>
        <begin position="421"/>
        <end position="441"/>
    </location>
</feature>
<feature type="transmembrane region" description="Helical" evidence="1">
    <location>
        <begin position="270"/>
        <end position="287"/>
    </location>
</feature>
<feature type="transmembrane region" description="Helical" evidence="1">
    <location>
        <begin position="170"/>
        <end position="189"/>
    </location>
</feature>
<dbReference type="RefSeq" id="WP_248590226.1">
    <property type="nucleotide sequence ID" value="NZ_BAABEB010000004.1"/>
</dbReference>
<evidence type="ECO:0008006" key="4">
    <source>
        <dbReference type="Google" id="ProtNLM"/>
    </source>
</evidence>
<dbReference type="EMBL" id="CP051627">
    <property type="protein sequence ID" value="UPT21737.1"/>
    <property type="molecule type" value="Genomic_DNA"/>
</dbReference>
<feature type="transmembrane region" description="Helical" evidence="1">
    <location>
        <begin position="246"/>
        <end position="264"/>
    </location>
</feature>
<organism evidence="2 3">
    <name type="scientific">Thermobifida alba</name>
    <name type="common">Thermomonospora alba</name>
    <dbReference type="NCBI Taxonomy" id="53522"/>
    <lineage>
        <taxon>Bacteria</taxon>
        <taxon>Bacillati</taxon>
        <taxon>Actinomycetota</taxon>
        <taxon>Actinomycetes</taxon>
        <taxon>Streptosporangiales</taxon>
        <taxon>Nocardiopsidaceae</taxon>
        <taxon>Thermobifida</taxon>
    </lineage>
</organism>
<name>A0ABY4L6N1_THEAE</name>
<feature type="transmembrane region" description="Helical" evidence="1">
    <location>
        <begin position="294"/>
        <end position="313"/>
    </location>
</feature>
<feature type="transmembrane region" description="Helical" evidence="1">
    <location>
        <begin position="68"/>
        <end position="88"/>
    </location>
</feature>
<evidence type="ECO:0000256" key="1">
    <source>
        <dbReference type="SAM" id="Phobius"/>
    </source>
</evidence>
<evidence type="ECO:0000313" key="3">
    <source>
        <dbReference type="Proteomes" id="UP000832041"/>
    </source>
</evidence>
<feature type="transmembrane region" description="Helical" evidence="1">
    <location>
        <begin position="478"/>
        <end position="500"/>
    </location>
</feature>
<feature type="transmembrane region" description="Helical" evidence="1">
    <location>
        <begin position="12"/>
        <end position="32"/>
    </location>
</feature>
<feature type="transmembrane region" description="Helical" evidence="1">
    <location>
        <begin position="39"/>
        <end position="56"/>
    </location>
</feature>
<proteinExistence type="predicted"/>
<feature type="transmembrane region" description="Helical" evidence="1">
    <location>
        <begin position="453"/>
        <end position="472"/>
    </location>
</feature>
<keyword evidence="1" id="KW-1133">Transmembrane helix</keyword>
<feature type="transmembrane region" description="Helical" evidence="1">
    <location>
        <begin position="359"/>
        <end position="377"/>
    </location>
</feature>
<keyword evidence="1" id="KW-0472">Membrane</keyword>
<gene>
    <name evidence="2" type="ORF">FOF52_12900</name>
</gene>
<dbReference type="Proteomes" id="UP000832041">
    <property type="component" value="Chromosome"/>
</dbReference>
<sequence>MRLSPGSLLARVTLAPVVAVAAWMLVAFPLLCLGQLSPLTGLLLGVPAVAAALALLPRLAPETDDTPWWPLLLVLLVTAAFAAVQLAYHSEQLVIRRDAASYAQYTAWIADNGFLPIPQQRELIAGDDPVLTYDSLAYYQVDDVVWPQFLAGAPLVYTLGFWAAGLHGMVLAPPLAGALAVLTFAGLAARLVGARWAPLAALVLAVCLPQQWVSRSTYSEPVAQVLLLGGLVLACDALTRGARGRWSAGHTLALAAGLSLGLGLLVRIDALRDLLPVVAFVGLLLLARRREAVPLGAGLAVGAAYGAVAGFGYSRPYLDYLADSLNPLLLIGAAVAGLTAAGVLLLWRRGLPRLDRPAWLPTALAVLVVAAVAVIALRPLVLTQRGHGDEATGVYIGQVQQIEGLAVDADRTYEEMSLHWVGWYVGWAAVLLATAGVALLVRRTALRRDPKWTLVLMVLAWTVTTTLLRPAITPDHPWASRRLVTLVLPAFVLFAVYFLAWTRRRTRDGPQPWPGWLRTTVAVFGAAALLLPTAVTATGIMTYRMDVGSIAATRQTCAEIPAPASVLIVEPNTASKFMQLVRGMCGVPTAYVNPPAPETVHRIIGEVHARGRDAVLAADRAEVLLPYLPPGVEPTHPFDVHTDQDPSTLMKPPAGAWRFNGDMWIAVIPRP</sequence>
<feature type="transmembrane region" description="Helical" evidence="1">
    <location>
        <begin position="325"/>
        <end position="347"/>
    </location>
</feature>
<accession>A0ABY4L6N1</accession>
<feature type="transmembrane region" description="Helical" evidence="1">
    <location>
        <begin position="144"/>
        <end position="164"/>
    </location>
</feature>
<keyword evidence="3" id="KW-1185">Reference proteome</keyword>
<reference evidence="2 3" key="1">
    <citation type="submission" date="2020-04" db="EMBL/GenBank/DDBJ databases">
        <title>Thermobifida alba genome sequencing and assembly.</title>
        <authorList>
            <person name="Luzics S."/>
            <person name="Horvath B."/>
            <person name="Nagy I."/>
            <person name="Toth A."/>
            <person name="Nagy I."/>
            <person name="Kukolya J."/>
        </authorList>
    </citation>
    <scope>NUCLEOTIDE SEQUENCE [LARGE SCALE GENOMIC DNA]</scope>
    <source>
        <strain evidence="2 3">DSM 43795</strain>
    </source>
</reference>
<evidence type="ECO:0000313" key="2">
    <source>
        <dbReference type="EMBL" id="UPT21737.1"/>
    </source>
</evidence>